<evidence type="ECO:0000256" key="4">
    <source>
        <dbReference type="ARBA" id="ARBA00022597"/>
    </source>
</evidence>
<dbReference type="SMART" id="SM00382">
    <property type="entry name" value="AAA"/>
    <property type="match status" value="2"/>
</dbReference>
<keyword evidence="9" id="KW-0472">Membrane</keyword>
<dbReference type="PROSITE" id="PS50893">
    <property type="entry name" value="ABC_TRANSPORTER_2"/>
    <property type="match status" value="2"/>
</dbReference>
<keyword evidence="3" id="KW-1003">Cell membrane</keyword>
<reference evidence="10 11" key="1">
    <citation type="journal article" date="2015" name="Int. J. Syst. Evol. Microbiol.">
        <title>Youhaiella tibetensis gen. nov., sp. nov., isolated from subsurface sediment.</title>
        <authorList>
            <person name="Wang Y.X."/>
            <person name="Huang F.Q."/>
            <person name="Nogi Y."/>
            <person name="Pang S.J."/>
            <person name="Wang P.K."/>
            <person name="Lv J."/>
        </authorList>
    </citation>
    <scope>NUCLEOTIDE SEQUENCE [LARGE SCALE GENOMIC DNA]</scope>
    <source>
        <strain evidence="11">fig4</strain>
    </source>
</reference>
<dbReference type="KEGG" id="yti:FNA67_08140"/>
<dbReference type="Proteomes" id="UP000321062">
    <property type="component" value="Chromosome"/>
</dbReference>
<dbReference type="AlphaFoldDB" id="A0A5B9DMA5"/>
<keyword evidence="5" id="KW-0677">Repeat</keyword>
<dbReference type="InterPro" id="IPR003593">
    <property type="entry name" value="AAA+_ATPase"/>
</dbReference>
<keyword evidence="11" id="KW-1185">Reference proteome</keyword>
<organism evidence="10 11">
    <name type="scientific">Paradevosia tibetensis</name>
    <dbReference type="NCBI Taxonomy" id="1447062"/>
    <lineage>
        <taxon>Bacteria</taxon>
        <taxon>Pseudomonadati</taxon>
        <taxon>Pseudomonadota</taxon>
        <taxon>Alphaproteobacteria</taxon>
        <taxon>Hyphomicrobiales</taxon>
        <taxon>Devosiaceae</taxon>
        <taxon>Paradevosia</taxon>
    </lineage>
</organism>
<dbReference type="Gene3D" id="3.40.50.300">
    <property type="entry name" value="P-loop containing nucleotide triphosphate hydrolases"/>
    <property type="match status" value="2"/>
</dbReference>
<evidence type="ECO:0000313" key="11">
    <source>
        <dbReference type="Proteomes" id="UP000321062"/>
    </source>
</evidence>
<dbReference type="PANTHER" id="PTHR43790">
    <property type="entry name" value="CARBOHYDRATE TRANSPORT ATP-BINDING PROTEIN MG119-RELATED"/>
    <property type="match status" value="1"/>
</dbReference>
<evidence type="ECO:0000256" key="3">
    <source>
        <dbReference type="ARBA" id="ARBA00022475"/>
    </source>
</evidence>
<dbReference type="CDD" id="cd03215">
    <property type="entry name" value="ABC_Carb_Monos_II"/>
    <property type="match status" value="1"/>
</dbReference>
<name>A0A5B9DMA5_9HYPH</name>
<keyword evidence="2" id="KW-0813">Transport</keyword>
<keyword evidence="6" id="KW-0547">Nucleotide-binding</keyword>
<evidence type="ECO:0000256" key="6">
    <source>
        <dbReference type="ARBA" id="ARBA00022741"/>
    </source>
</evidence>
<dbReference type="Pfam" id="PF00005">
    <property type="entry name" value="ABC_tran"/>
    <property type="match status" value="2"/>
</dbReference>
<dbReference type="EMBL" id="CP041690">
    <property type="protein sequence ID" value="QEE20146.1"/>
    <property type="molecule type" value="Genomic_DNA"/>
</dbReference>
<evidence type="ECO:0000256" key="8">
    <source>
        <dbReference type="ARBA" id="ARBA00022967"/>
    </source>
</evidence>
<evidence type="ECO:0000256" key="7">
    <source>
        <dbReference type="ARBA" id="ARBA00022840"/>
    </source>
</evidence>
<dbReference type="InterPro" id="IPR027417">
    <property type="entry name" value="P-loop_NTPase"/>
</dbReference>
<evidence type="ECO:0000256" key="5">
    <source>
        <dbReference type="ARBA" id="ARBA00022737"/>
    </source>
</evidence>
<dbReference type="InterPro" id="IPR003439">
    <property type="entry name" value="ABC_transporter-like_ATP-bd"/>
</dbReference>
<dbReference type="GO" id="GO:0005886">
    <property type="term" value="C:plasma membrane"/>
    <property type="evidence" value="ECO:0007669"/>
    <property type="project" value="UniProtKB-SubCell"/>
</dbReference>
<sequence length="516" mass="54655">MSVIGPDMADTSSVIAFDGISKTYPNGTVALSTVSFEIPKGTIHAICGENGAGKSTLMKILFGLEAPSAGRILLDGAPVEAGAPAFAATHGIGMVHQHFSLIPALTVTENIILGHEPRKGVLIDRAEARRQVTELSARYDLQVEPDAPVSTLSVAAQQKVEILKALARDTRILILDEPTAVLSPPEIEELFNRLRGLRDAGMTILFISHKLNEVRALAQSVTVLRGGRLTGTVALRDVPDDKIMEMVMGHAVEVARREHGAADGETVLSLKSVSTRTREPADLLHEVSVDISAGEIVGIAGVDGSGQRGLVSVMSGFLRPASGSIAFNGKDMTGADSHAWRHAGLAYLPADRFAQGGAPALSLADNAIAGTDGNKDLQTGPFLRRGRIADRVRAMIKEFNVRSFGIYERLDSLSGGNAQKLIAARELATKPKLLIADQPTRGIDVAAAAFLHRRLDEAARNGAAVLLVSADLDELLRLSDRVLVFFAGRIVADLPNGPSLTPAALGPYMLGLENAR</sequence>
<evidence type="ECO:0000256" key="2">
    <source>
        <dbReference type="ARBA" id="ARBA00022448"/>
    </source>
</evidence>
<dbReference type="InterPro" id="IPR050107">
    <property type="entry name" value="ABC_carbohydrate_import_ATPase"/>
</dbReference>
<dbReference type="GO" id="GO:0005524">
    <property type="term" value="F:ATP binding"/>
    <property type="evidence" value="ECO:0007669"/>
    <property type="project" value="UniProtKB-KW"/>
</dbReference>
<dbReference type="FunFam" id="3.40.50.300:FF:000127">
    <property type="entry name" value="Ribose import ATP-binding protein RbsA"/>
    <property type="match status" value="1"/>
</dbReference>
<evidence type="ECO:0000256" key="9">
    <source>
        <dbReference type="ARBA" id="ARBA00023136"/>
    </source>
</evidence>
<keyword evidence="7 10" id="KW-0067">ATP-binding</keyword>
<evidence type="ECO:0000313" key="10">
    <source>
        <dbReference type="EMBL" id="QEE20146.1"/>
    </source>
</evidence>
<dbReference type="CDD" id="cd03216">
    <property type="entry name" value="ABC_Carb_Monos_I"/>
    <property type="match status" value="1"/>
</dbReference>
<gene>
    <name evidence="10" type="ORF">FNA67_08140</name>
</gene>
<dbReference type="GO" id="GO:0016887">
    <property type="term" value="F:ATP hydrolysis activity"/>
    <property type="evidence" value="ECO:0007669"/>
    <property type="project" value="InterPro"/>
</dbReference>
<keyword evidence="4" id="KW-0762">Sugar transport</keyword>
<dbReference type="SUPFAM" id="SSF52540">
    <property type="entry name" value="P-loop containing nucleoside triphosphate hydrolases"/>
    <property type="match status" value="2"/>
</dbReference>
<dbReference type="OrthoDB" id="9805029at2"/>
<evidence type="ECO:0000256" key="1">
    <source>
        <dbReference type="ARBA" id="ARBA00004202"/>
    </source>
</evidence>
<comment type="subcellular location">
    <subcellularLocation>
        <location evidence="1">Cell membrane</location>
        <topology evidence="1">Peripheral membrane protein</topology>
    </subcellularLocation>
</comment>
<accession>A0A5B9DMA5</accession>
<proteinExistence type="predicted"/>
<keyword evidence="8" id="KW-1278">Translocase</keyword>
<dbReference type="PANTHER" id="PTHR43790:SF4">
    <property type="entry name" value="GUANOSINE IMPORT ATP-BINDING PROTEIN NUPO"/>
    <property type="match status" value="1"/>
</dbReference>
<protein>
    <submittedName>
        <fullName evidence="10">ABC transporter ATP-binding protein</fullName>
    </submittedName>
</protein>